<dbReference type="OrthoDB" id="3197626at2759"/>
<feature type="transmembrane region" description="Helical" evidence="2">
    <location>
        <begin position="118"/>
        <end position="139"/>
    </location>
</feature>
<accession>A0A165LZA0</accession>
<feature type="compositionally biased region" description="Polar residues" evidence="1">
    <location>
        <begin position="329"/>
        <end position="338"/>
    </location>
</feature>
<feature type="transmembrane region" description="Helical" evidence="2">
    <location>
        <begin position="226"/>
        <end position="244"/>
    </location>
</feature>
<gene>
    <name evidence="3" type="ORF">EXIGLDRAFT_832105</name>
</gene>
<evidence type="ECO:0000313" key="4">
    <source>
        <dbReference type="Proteomes" id="UP000077266"/>
    </source>
</evidence>
<name>A0A165LZA0_EXIGL</name>
<evidence type="ECO:0000256" key="1">
    <source>
        <dbReference type="SAM" id="MobiDB-lite"/>
    </source>
</evidence>
<proteinExistence type="predicted"/>
<keyword evidence="2" id="KW-0472">Membrane</keyword>
<sequence length="365" mass="41321">MVDWHDPTVQMRTARVASFITNVAAGCYIWEFLLAFHFDWEHLTRRRPLRWSVIPYIGTRYTCLFAIVAVFRVSNVFHPEIGCTAWWKFIYISSYTAVALASLLLVIRVVAVSLHSRWVSVALGILWVGQVVALLYGAIKTKGVYMSDIFACNPIRSVEDRYNTFAPLALDIVCLALVTCFVWREQGAGTRGLLIQSGVIYFIIPVLVYLPLAILQALNLNDGMNLLLQVPALITLVTCATRLYREHMDLDRHTLDTLSPNTSTLLFHRPALSPRSTTDFPHQAWHAPRQPRFPIFPWRRHPEPERGIVVPPSFAGASVDYHERESVPTAVSPNSSRGKITMFKDSTDQLPEQEEDGESLRVTVT</sequence>
<organism evidence="3 4">
    <name type="scientific">Exidia glandulosa HHB12029</name>
    <dbReference type="NCBI Taxonomy" id="1314781"/>
    <lineage>
        <taxon>Eukaryota</taxon>
        <taxon>Fungi</taxon>
        <taxon>Dikarya</taxon>
        <taxon>Basidiomycota</taxon>
        <taxon>Agaricomycotina</taxon>
        <taxon>Agaricomycetes</taxon>
        <taxon>Auriculariales</taxon>
        <taxon>Exidiaceae</taxon>
        <taxon>Exidia</taxon>
    </lineage>
</organism>
<reference evidence="3 4" key="1">
    <citation type="journal article" date="2016" name="Mol. Biol. Evol.">
        <title>Comparative Genomics of Early-Diverging Mushroom-Forming Fungi Provides Insights into the Origins of Lignocellulose Decay Capabilities.</title>
        <authorList>
            <person name="Nagy L.G."/>
            <person name="Riley R."/>
            <person name="Tritt A."/>
            <person name="Adam C."/>
            <person name="Daum C."/>
            <person name="Floudas D."/>
            <person name="Sun H."/>
            <person name="Yadav J.S."/>
            <person name="Pangilinan J."/>
            <person name="Larsson K.H."/>
            <person name="Matsuura K."/>
            <person name="Barry K."/>
            <person name="Labutti K."/>
            <person name="Kuo R."/>
            <person name="Ohm R.A."/>
            <person name="Bhattacharya S.S."/>
            <person name="Shirouzu T."/>
            <person name="Yoshinaga Y."/>
            <person name="Martin F.M."/>
            <person name="Grigoriev I.V."/>
            <person name="Hibbett D.S."/>
        </authorList>
    </citation>
    <scope>NUCLEOTIDE SEQUENCE [LARGE SCALE GENOMIC DNA]</scope>
    <source>
        <strain evidence="3 4">HHB12029</strain>
    </source>
</reference>
<evidence type="ECO:0000313" key="3">
    <source>
        <dbReference type="EMBL" id="KZV98540.1"/>
    </source>
</evidence>
<dbReference type="EMBL" id="KV425917">
    <property type="protein sequence ID" value="KZV98540.1"/>
    <property type="molecule type" value="Genomic_DNA"/>
</dbReference>
<feature type="transmembrane region" description="Helical" evidence="2">
    <location>
        <begin position="57"/>
        <end position="77"/>
    </location>
</feature>
<dbReference type="InParanoid" id="A0A165LZA0"/>
<dbReference type="Proteomes" id="UP000077266">
    <property type="component" value="Unassembled WGS sequence"/>
</dbReference>
<evidence type="ECO:0000256" key="2">
    <source>
        <dbReference type="SAM" id="Phobius"/>
    </source>
</evidence>
<feature type="region of interest" description="Disordered" evidence="1">
    <location>
        <begin position="325"/>
        <end position="365"/>
    </location>
</feature>
<feature type="transmembrane region" description="Helical" evidence="2">
    <location>
        <begin position="195"/>
        <end position="214"/>
    </location>
</feature>
<protein>
    <submittedName>
        <fullName evidence="3">Uncharacterized protein</fullName>
    </submittedName>
</protein>
<feature type="transmembrane region" description="Helical" evidence="2">
    <location>
        <begin position="89"/>
        <end position="111"/>
    </location>
</feature>
<keyword evidence="2" id="KW-0812">Transmembrane</keyword>
<keyword evidence="2" id="KW-1133">Transmembrane helix</keyword>
<keyword evidence="4" id="KW-1185">Reference proteome</keyword>
<feature type="transmembrane region" description="Helical" evidence="2">
    <location>
        <begin position="16"/>
        <end position="36"/>
    </location>
</feature>
<dbReference type="AlphaFoldDB" id="A0A165LZA0"/>